<comment type="caution">
    <text evidence="2">The sequence shown here is derived from an EMBL/GenBank/DDBJ whole genome shotgun (WGS) entry which is preliminary data.</text>
</comment>
<dbReference type="AlphaFoldDB" id="A0A438AJI4"/>
<dbReference type="Pfam" id="PF13975">
    <property type="entry name" value="gag-asp_proteas"/>
    <property type="match status" value="1"/>
</dbReference>
<feature type="transmembrane region" description="Helical" evidence="1">
    <location>
        <begin position="38"/>
        <end position="56"/>
    </location>
</feature>
<reference evidence="2 3" key="1">
    <citation type="submission" date="2018-11" db="EMBL/GenBank/DDBJ databases">
        <title>Mesobaculum littorinae gen. nov., sp. nov., isolated from Littorina scabra that represents a novel genus of the order Rhodobacteraceae.</title>
        <authorList>
            <person name="Li F."/>
        </authorList>
    </citation>
    <scope>NUCLEOTIDE SEQUENCE [LARGE SCALE GENOMIC DNA]</scope>
    <source>
        <strain evidence="2 3">M0103</strain>
    </source>
</reference>
<evidence type="ECO:0000313" key="2">
    <source>
        <dbReference type="EMBL" id="RVV98943.1"/>
    </source>
</evidence>
<dbReference type="EC" id="3.4.23.-" evidence="2"/>
<dbReference type="NCBIfam" id="TIGR02281">
    <property type="entry name" value="clan_AA_DTGA"/>
    <property type="match status" value="1"/>
</dbReference>
<keyword evidence="1" id="KW-0472">Membrane</keyword>
<sequence length="194" mass="20918">MTGDDYGRIAYLVLLLLVLGGYFVVASRDRMGKTLQQAAIWGLIFVGVVAVAGLWSDIRDTVAPRQSYVGEAGRIVEVPRAPDGHYYLTLGINDAAVDFVIDTGASDMVLTRRDAERAGIDPDELAYLGRAQTANGVVPIAQVMLDRVTLGPLSDANVTASVNGGEMGMSLLGMSYLQRFGRIEIAENRLVLER</sequence>
<dbReference type="InterPro" id="IPR021109">
    <property type="entry name" value="Peptidase_aspartic_dom_sf"/>
</dbReference>
<protein>
    <submittedName>
        <fullName evidence="2">TIGR02281 family clan AA aspartic protease</fullName>
        <ecNumber evidence="2">3.4.23.-</ecNumber>
    </submittedName>
</protein>
<evidence type="ECO:0000313" key="3">
    <source>
        <dbReference type="Proteomes" id="UP000285908"/>
    </source>
</evidence>
<keyword evidence="2" id="KW-0378">Hydrolase</keyword>
<dbReference type="EMBL" id="RQXX01000002">
    <property type="protein sequence ID" value="RVV98943.1"/>
    <property type="molecule type" value="Genomic_DNA"/>
</dbReference>
<dbReference type="GO" id="GO:0006508">
    <property type="term" value="P:proteolysis"/>
    <property type="evidence" value="ECO:0007669"/>
    <property type="project" value="UniProtKB-KW"/>
</dbReference>
<evidence type="ECO:0000256" key="1">
    <source>
        <dbReference type="SAM" id="Phobius"/>
    </source>
</evidence>
<keyword evidence="1" id="KW-1133">Transmembrane helix</keyword>
<dbReference type="GO" id="GO:0004190">
    <property type="term" value="F:aspartic-type endopeptidase activity"/>
    <property type="evidence" value="ECO:0007669"/>
    <property type="project" value="InterPro"/>
</dbReference>
<feature type="transmembrane region" description="Helical" evidence="1">
    <location>
        <begin position="6"/>
        <end position="26"/>
    </location>
</feature>
<dbReference type="SUPFAM" id="SSF50630">
    <property type="entry name" value="Acid proteases"/>
    <property type="match status" value="1"/>
</dbReference>
<name>A0A438AJI4_9RHOB</name>
<proteinExistence type="predicted"/>
<dbReference type="Proteomes" id="UP000285908">
    <property type="component" value="Unassembled WGS sequence"/>
</dbReference>
<keyword evidence="2" id="KW-0645">Protease</keyword>
<dbReference type="OrthoDB" id="7595324at2"/>
<gene>
    <name evidence="2" type="ORF">EKE94_08655</name>
</gene>
<accession>A0A438AJI4</accession>
<keyword evidence="3" id="KW-1185">Reference proteome</keyword>
<keyword evidence="1" id="KW-0812">Transmembrane</keyword>
<dbReference type="RefSeq" id="WP_127906177.1">
    <property type="nucleotide sequence ID" value="NZ_RQXX01000002.1"/>
</dbReference>
<dbReference type="CDD" id="cd05483">
    <property type="entry name" value="retropepsin_like_bacteria"/>
    <property type="match status" value="1"/>
</dbReference>
<dbReference type="PROSITE" id="PS00141">
    <property type="entry name" value="ASP_PROTEASE"/>
    <property type="match status" value="1"/>
</dbReference>
<dbReference type="InterPro" id="IPR011969">
    <property type="entry name" value="Clan_AA_Asp_peptidase_C"/>
</dbReference>
<dbReference type="InterPro" id="IPR034122">
    <property type="entry name" value="Retropepsin-like_bacterial"/>
</dbReference>
<dbReference type="Gene3D" id="2.40.70.10">
    <property type="entry name" value="Acid Proteases"/>
    <property type="match status" value="1"/>
</dbReference>
<dbReference type="InterPro" id="IPR001969">
    <property type="entry name" value="Aspartic_peptidase_AS"/>
</dbReference>
<organism evidence="2 3">
    <name type="scientific">Mesobaculum littorinae</name>
    <dbReference type="NCBI Taxonomy" id="2486419"/>
    <lineage>
        <taxon>Bacteria</taxon>
        <taxon>Pseudomonadati</taxon>
        <taxon>Pseudomonadota</taxon>
        <taxon>Alphaproteobacteria</taxon>
        <taxon>Rhodobacterales</taxon>
        <taxon>Roseobacteraceae</taxon>
        <taxon>Mesobaculum</taxon>
    </lineage>
</organism>